<protein>
    <submittedName>
        <fullName evidence="3">Uncharacterized protein DUF4405</fullName>
    </submittedName>
</protein>
<organism evidence="3 4">
    <name type="scientific">Alitibacter langaaensis DSM 22999</name>
    <dbReference type="NCBI Taxonomy" id="1122935"/>
    <lineage>
        <taxon>Bacteria</taxon>
        <taxon>Pseudomonadati</taxon>
        <taxon>Pseudomonadota</taxon>
        <taxon>Gammaproteobacteria</taxon>
        <taxon>Pasteurellales</taxon>
        <taxon>Pasteurellaceae</taxon>
        <taxon>Alitibacter</taxon>
    </lineage>
</organism>
<keyword evidence="1" id="KW-0812">Transmembrane</keyword>
<dbReference type="OrthoDB" id="9779183at2"/>
<dbReference type="GO" id="GO:0022904">
    <property type="term" value="P:respiratory electron transport chain"/>
    <property type="evidence" value="ECO:0007669"/>
    <property type="project" value="InterPro"/>
</dbReference>
<keyword evidence="4" id="KW-1185">Reference proteome</keyword>
<proteinExistence type="predicted"/>
<feature type="transmembrane region" description="Helical" evidence="1">
    <location>
        <begin position="172"/>
        <end position="193"/>
    </location>
</feature>
<dbReference type="GO" id="GO:0016020">
    <property type="term" value="C:membrane"/>
    <property type="evidence" value="ECO:0007669"/>
    <property type="project" value="InterPro"/>
</dbReference>
<keyword evidence="1" id="KW-1133">Transmembrane helix</keyword>
<evidence type="ECO:0000259" key="2">
    <source>
        <dbReference type="Pfam" id="PF14358"/>
    </source>
</evidence>
<dbReference type="AlphaFoldDB" id="A0A2U0TD21"/>
<feature type="transmembrane region" description="Helical" evidence="1">
    <location>
        <begin position="57"/>
        <end position="77"/>
    </location>
</feature>
<evidence type="ECO:0000313" key="4">
    <source>
        <dbReference type="Proteomes" id="UP000245909"/>
    </source>
</evidence>
<dbReference type="InterPro" id="IPR025517">
    <property type="entry name" value="DUF4405"/>
</dbReference>
<reference evidence="3 4" key="1">
    <citation type="submission" date="2018-05" db="EMBL/GenBank/DDBJ databases">
        <title>Genomic Encyclopedia of Type Strains, Phase IV (KMG-IV): sequencing the most valuable type-strain genomes for metagenomic binning, comparative biology and taxonomic classification.</title>
        <authorList>
            <person name="Goeker M."/>
        </authorList>
    </citation>
    <scope>NUCLEOTIDE SEQUENCE [LARGE SCALE GENOMIC DNA]</scope>
    <source>
        <strain evidence="3 4">DSM 22999</strain>
    </source>
</reference>
<dbReference type="Proteomes" id="UP000245909">
    <property type="component" value="Unassembled WGS sequence"/>
</dbReference>
<gene>
    <name evidence="3" type="ORF">C8D76_102199</name>
</gene>
<feature type="domain" description="Flavinylation-associated cytochrome" evidence="2">
    <location>
        <begin position="95"/>
        <end position="153"/>
    </location>
</feature>
<accession>A0A2U0TD21</accession>
<name>A0A2U0TD21_9PAST</name>
<dbReference type="SUPFAM" id="SSF81342">
    <property type="entry name" value="Transmembrane di-heme cytochromes"/>
    <property type="match status" value="1"/>
</dbReference>
<keyword evidence="1" id="KW-0472">Membrane</keyword>
<feature type="transmembrane region" description="Helical" evidence="1">
    <location>
        <begin position="27"/>
        <end position="45"/>
    </location>
</feature>
<comment type="caution">
    <text evidence="3">The sequence shown here is derived from an EMBL/GenBank/DDBJ whole genome shotgun (WGS) entry which is preliminary data.</text>
</comment>
<feature type="transmembrane region" description="Helical" evidence="1">
    <location>
        <begin position="217"/>
        <end position="242"/>
    </location>
</feature>
<sequence length="250" mass="29401">MVIQNKNVGAHSVCPYHLNFNFMKKKYLLQLAQDLVLTAILLSLFGYHLYEEITHEWLGLVFFALIISHLSLNTWWLKKTFSGSYNSYRILQSAVNFSTFLLFLTACISGIMLSKHLLVEMLFHSTTDLMRKIHMTSTHWLQILVGVHLGLHWKPIANLFANGYRLDLEHWLARRLIPACWLIIAAYGIFVFVQRELLPYLLLQVDFAYFNYDEPQAVFYFDFLAILIALAYSTRFLVWFFLFRKKDVKS</sequence>
<evidence type="ECO:0000313" key="3">
    <source>
        <dbReference type="EMBL" id="PVX41500.1"/>
    </source>
</evidence>
<dbReference type="EMBL" id="QENU01000002">
    <property type="protein sequence ID" value="PVX41500.1"/>
    <property type="molecule type" value="Genomic_DNA"/>
</dbReference>
<evidence type="ECO:0000256" key="1">
    <source>
        <dbReference type="SAM" id="Phobius"/>
    </source>
</evidence>
<feature type="transmembrane region" description="Helical" evidence="1">
    <location>
        <begin position="89"/>
        <end position="113"/>
    </location>
</feature>
<dbReference type="InterPro" id="IPR016174">
    <property type="entry name" value="Di-haem_cyt_TM"/>
</dbReference>
<dbReference type="Pfam" id="PF14358">
    <property type="entry name" value="DUF4405"/>
    <property type="match status" value="1"/>
</dbReference>